<sequence>MTVPGGFYASYIMYCGFLHFLEDMVLLPKRYKRRLFWPIRFVIELTLSVAVMEVLALVFWVRIKLIICLWVKAALCFYGNMSEEEYQQHEATIMGSLLTSIAALFWMSAVVATKPLEKSGKDKPQGKSFKQEEEMQQQEDIEEQQDQTQQQELEQLDMQCSVPSKYLILTDAEAKSSQT</sequence>
<proteinExistence type="predicted"/>
<protein>
    <submittedName>
        <fullName evidence="3">Uncharacterized protein</fullName>
    </submittedName>
</protein>
<keyword evidence="2" id="KW-1133">Transmembrane helix</keyword>
<accession>A0AAU9F7N7</accession>
<feature type="transmembrane region" description="Helical" evidence="2">
    <location>
        <begin position="39"/>
        <end position="61"/>
    </location>
</feature>
<name>A0AAU9F7N7_DROMD</name>
<feature type="region of interest" description="Disordered" evidence="1">
    <location>
        <begin position="117"/>
        <end position="151"/>
    </location>
</feature>
<feature type="compositionally biased region" description="Acidic residues" evidence="1">
    <location>
        <begin position="134"/>
        <end position="145"/>
    </location>
</feature>
<feature type="transmembrane region" description="Helical" evidence="2">
    <location>
        <begin position="6"/>
        <end position="27"/>
    </location>
</feature>
<dbReference type="Proteomes" id="UP001500889">
    <property type="component" value="Chromosome O"/>
</dbReference>
<dbReference type="Pfam" id="PF16089">
    <property type="entry name" value="DUF4818"/>
    <property type="match status" value="1"/>
</dbReference>
<evidence type="ECO:0000256" key="2">
    <source>
        <dbReference type="SAM" id="Phobius"/>
    </source>
</evidence>
<evidence type="ECO:0000313" key="3">
    <source>
        <dbReference type="EMBL" id="BFF91523.1"/>
    </source>
</evidence>
<keyword evidence="2" id="KW-0812">Transmembrane</keyword>
<organism evidence="3 4">
    <name type="scientific">Drosophila madeirensis</name>
    <name type="common">Fruit fly</name>
    <dbReference type="NCBI Taxonomy" id="30013"/>
    <lineage>
        <taxon>Eukaryota</taxon>
        <taxon>Metazoa</taxon>
        <taxon>Ecdysozoa</taxon>
        <taxon>Arthropoda</taxon>
        <taxon>Hexapoda</taxon>
        <taxon>Insecta</taxon>
        <taxon>Pterygota</taxon>
        <taxon>Neoptera</taxon>
        <taxon>Endopterygota</taxon>
        <taxon>Diptera</taxon>
        <taxon>Brachycera</taxon>
        <taxon>Muscomorpha</taxon>
        <taxon>Ephydroidea</taxon>
        <taxon>Drosophilidae</taxon>
        <taxon>Drosophila</taxon>
        <taxon>Sophophora</taxon>
    </lineage>
</organism>
<evidence type="ECO:0000313" key="4">
    <source>
        <dbReference type="Proteomes" id="UP001500889"/>
    </source>
</evidence>
<dbReference type="InterPro" id="IPR032145">
    <property type="entry name" value="DUF4818"/>
</dbReference>
<keyword evidence="2" id="KW-0472">Membrane</keyword>
<dbReference type="AlphaFoldDB" id="A0AAU9F7N7"/>
<keyword evidence="4" id="KW-1185">Reference proteome</keyword>
<evidence type="ECO:0000256" key="1">
    <source>
        <dbReference type="SAM" id="MobiDB-lite"/>
    </source>
</evidence>
<feature type="transmembrane region" description="Helical" evidence="2">
    <location>
        <begin position="91"/>
        <end position="113"/>
    </location>
</feature>
<reference evidence="3 4" key="1">
    <citation type="submission" date="2024-02" db="EMBL/GenBank/DDBJ databases">
        <title>A chromosome-level genome assembly of Drosophila madeirensis, a fruit fly species endemic to Madeira island.</title>
        <authorList>
            <person name="Tomihara K."/>
            <person name="Llopart A."/>
            <person name="Yamamoto D."/>
        </authorList>
    </citation>
    <scope>NUCLEOTIDE SEQUENCE [LARGE SCALE GENOMIC DNA]</scope>
    <source>
        <strain evidence="3 4">RF1</strain>
    </source>
</reference>
<dbReference type="EMBL" id="AP029263">
    <property type="protein sequence ID" value="BFF91523.1"/>
    <property type="molecule type" value="Genomic_DNA"/>
</dbReference>
<gene>
    <name evidence="3" type="ORF">DMAD_09784</name>
</gene>
<feature type="compositionally biased region" description="Basic and acidic residues" evidence="1">
    <location>
        <begin position="117"/>
        <end position="133"/>
    </location>
</feature>